<name>A0AAW1KGM6_POPJA</name>
<gene>
    <name evidence="4" type="ORF">QE152_g23107</name>
</gene>
<organism evidence="4 5">
    <name type="scientific">Popillia japonica</name>
    <name type="common">Japanese beetle</name>
    <dbReference type="NCBI Taxonomy" id="7064"/>
    <lineage>
        <taxon>Eukaryota</taxon>
        <taxon>Metazoa</taxon>
        <taxon>Ecdysozoa</taxon>
        <taxon>Arthropoda</taxon>
        <taxon>Hexapoda</taxon>
        <taxon>Insecta</taxon>
        <taxon>Pterygota</taxon>
        <taxon>Neoptera</taxon>
        <taxon>Endopterygota</taxon>
        <taxon>Coleoptera</taxon>
        <taxon>Polyphaga</taxon>
        <taxon>Scarabaeiformia</taxon>
        <taxon>Scarabaeidae</taxon>
        <taxon>Rutelinae</taxon>
        <taxon>Popillia</taxon>
    </lineage>
</organism>
<protein>
    <submittedName>
        <fullName evidence="4">Zinc knuckle</fullName>
    </submittedName>
</protein>
<dbReference type="Proteomes" id="UP001458880">
    <property type="component" value="Unassembled WGS sequence"/>
</dbReference>
<dbReference type="PANTHER" id="PTHR37984:SF13">
    <property type="entry name" value="RIBONUCLEASE H"/>
    <property type="match status" value="1"/>
</dbReference>
<dbReference type="InterPro" id="IPR036875">
    <property type="entry name" value="Znf_CCHC_sf"/>
</dbReference>
<keyword evidence="1" id="KW-0479">Metal-binding</keyword>
<dbReference type="PANTHER" id="PTHR37984">
    <property type="entry name" value="PROTEIN CBG26694"/>
    <property type="match status" value="1"/>
</dbReference>
<evidence type="ECO:0000313" key="5">
    <source>
        <dbReference type="Proteomes" id="UP001458880"/>
    </source>
</evidence>
<dbReference type="GO" id="GO:0003676">
    <property type="term" value="F:nucleic acid binding"/>
    <property type="evidence" value="ECO:0007669"/>
    <property type="project" value="InterPro"/>
</dbReference>
<dbReference type="PROSITE" id="PS50158">
    <property type="entry name" value="ZF_CCHC"/>
    <property type="match status" value="2"/>
</dbReference>
<dbReference type="SUPFAM" id="SSF57756">
    <property type="entry name" value="Retrovirus zinc finger-like domains"/>
    <property type="match status" value="1"/>
</dbReference>
<sequence>MAEKVNFKEFEINTDWEVWFERLEQYFIANEVSDDKKILKKTNFKDLEENLRDQLVCGVIDVHIKKRLLSEADLTYKKAIELATSLETTTKEVSIMDGYEKKSSSNINYNKKEEKEKDGQRNGLKCFRCNSGSHLARNCYYKNYKCKECGRIGHIARACKTTVDRQRHFSRRGGYTKKEGEIDRRSTTDKRERNEERKWRTGRANERVNFTNEATDKRERNEERKWRTGRANERVNFTNEEKLVKLEINIKSDSDKNICNLSETRDYAIKTNDRVIEPIKTKLLVEQTLLEFEIDTGSNISTLVIEPIKTKLLVEQTLLEFEIDTGSNISAISKDLYCKYLKHLTVNPSDWQFKSYSGQIIPCLGFVNAKVRLDKVEKCLKLFIFKNGGPNPLLGRHWMHELGLSINNITKDDISKLTRLTDFPKYLQMI</sequence>
<dbReference type="SUPFAM" id="SSF50630">
    <property type="entry name" value="Acid proteases"/>
    <property type="match status" value="1"/>
</dbReference>
<dbReference type="Gene3D" id="2.40.70.10">
    <property type="entry name" value="Acid Proteases"/>
    <property type="match status" value="1"/>
</dbReference>
<dbReference type="AlphaFoldDB" id="A0AAW1KGM6"/>
<keyword evidence="1" id="KW-0863">Zinc-finger</keyword>
<feature type="domain" description="CCHC-type" evidence="3">
    <location>
        <begin position="125"/>
        <end position="139"/>
    </location>
</feature>
<feature type="compositionally biased region" description="Basic and acidic residues" evidence="2">
    <location>
        <begin position="176"/>
        <end position="200"/>
    </location>
</feature>
<proteinExistence type="predicted"/>
<feature type="domain" description="CCHC-type" evidence="3">
    <location>
        <begin position="145"/>
        <end position="160"/>
    </location>
</feature>
<evidence type="ECO:0000259" key="3">
    <source>
        <dbReference type="PROSITE" id="PS50158"/>
    </source>
</evidence>
<dbReference type="Gene3D" id="4.10.60.10">
    <property type="entry name" value="Zinc finger, CCHC-type"/>
    <property type="match status" value="1"/>
</dbReference>
<evidence type="ECO:0000256" key="2">
    <source>
        <dbReference type="SAM" id="MobiDB-lite"/>
    </source>
</evidence>
<dbReference type="InterPro" id="IPR001878">
    <property type="entry name" value="Znf_CCHC"/>
</dbReference>
<keyword evidence="5" id="KW-1185">Reference proteome</keyword>
<reference evidence="4 5" key="1">
    <citation type="journal article" date="2024" name="BMC Genomics">
        <title>De novo assembly and annotation of Popillia japonica's genome with initial clues to its potential as an invasive pest.</title>
        <authorList>
            <person name="Cucini C."/>
            <person name="Boschi S."/>
            <person name="Funari R."/>
            <person name="Cardaioli E."/>
            <person name="Iannotti N."/>
            <person name="Marturano G."/>
            <person name="Paoli F."/>
            <person name="Bruttini M."/>
            <person name="Carapelli A."/>
            <person name="Frati F."/>
            <person name="Nardi F."/>
        </authorList>
    </citation>
    <scope>NUCLEOTIDE SEQUENCE [LARGE SCALE GENOMIC DNA]</scope>
    <source>
        <strain evidence="4">DMR45628</strain>
    </source>
</reference>
<keyword evidence="1" id="KW-0862">Zinc</keyword>
<dbReference type="InterPro" id="IPR050951">
    <property type="entry name" value="Retrovirus_Pol_polyprotein"/>
</dbReference>
<dbReference type="InterPro" id="IPR021109">
    <property type="entry name" value="Peptidase_aspartic_dom_sf"/>
</dbReference>
<dbReference type="GO" id="GO:0008270">
    <property type="term" value="F:zinc ion binding"/>
    <property type="evidence" value="ECO:0007669"/>
    <property type="project" value="UniProtKB-KW"/>
</dbReference>
<feature type="region of interest" description="Disordered" evidence="2">
    <location>
        <begin position="175"/>
        <end position="200"/>
    </location>
</feature>
<evidence type="ECO:0000313" key="4">
    <source>
        <dbReference type="EMBL" id="KAK9718637.1"/>
    </source>
</evidence>
<dbReference type="SMART" id="SM00343">
    <property type="entry name" value="ZnF_C2HC"/>
    <property type="match status" value="2"/>
</dbReference>
<dbReference type="EMBL" id="JASPKY010000226">
    <property type="protein sequence ID" value="KAK9718637.1"/>
    <property type="molecule type" value="Genomic_DNA"/>
</dbReference>
<accession>A0AAW1KGM6</accession>
<comment type="caution">
    <text evidence="4">The sequence shown here is derived from an EMBL/GenBank/DDBJ whole genome shotgun (WGS) entry which is preliminary data.</text>
</comment>
<dbReference type="Pfam" id="PF00098">
    <property type="entry name" value="zf-CCHC"/>
    <property type="match status" value="1"/>
</dbReference>
<evidence type="ECO:0000256" key="1">
    <source>
        <dbReference type="PROSITE-ProRule" id="PRU00047"/>
    </source>
</evidence>